<dbReference type="OrthoDB" id="9776488at2"/>
<dbReference type="eggNOG" id="COG1820">
    <property type="taxonomic scope" value="Bacteria"/>
</dbReference>
<feature type="binding site" evidence="7">
    <location>
        <position position="247"/>
    </location>
    <ligand>
        <name>substrate</name>
    </ligand>
</feature>
<dbReference type="NCBIfam" id="TIGR00221">
    <property type="entry name" value="nagA"/>
    <property type="match status" value="1"/>
</dbReference>
<dbReference type="InterPro" id="IPR003764">
    <property type="entry name" value="GlcNAc_6-P_deAcase"/>
</dbReference>
<dbReference type="AlphaFoldDB" id="A0A085GKJ3"/>
<dbReference type="PANTHER" id="PTHR11113:SF14">
    <property type="entry name" value="N-ACETYLGLUCOSAMINE-6-PHOSPHATE DEACETYLASE"/>
    <property type="match status" value="1"/>
</dbReference>
<comment type="similarity">
    <text evidence="1 5">Belongs to the metallo-dependent hydrolases superfamily. NagA family.</text>
</comment>
<dbReference type="InterPro" id="IPR006680">
    <property type="entry name" value="Amidohydro-rel"/>
</dbReference>
<dbReference type="GO" id="GO:0046872">
    <property type="term" value="F:metal ion binding"/>
    <property type="evidence" value="ECO:0007669"/>
    <property type="project" value="UniProtKB-KW"/>
</dbReference>
<feature type="domain" description="Amidohydrolase-related" evidence="9">
    <location>
        <begin position="47"/>
        <end position="373"/>
    </location>
</feature>
<evidence type="ECO:0000256" key="7">
    <source>
        <dbReference type="PIRSR" id="PIRSR038994-2"/>
    </source>
</evidence>
<feature type="binding site" evidence="8">
    <location>
        <position position="212"/>
    </location>
    <ligand>
        <name>Zn(2+)</name>
        <dbReference type="ChEBI" id="CHEBI:29105"/>
    </ligand>
</feature>
<keyword evidence="4 5" id="KW-0119">Carbohydrate metabolism</keyword>
<feature type="binding site" evidence="8">
    <location>
        <position position="125"/>
    </location>
    <ligand>
        <name>Zn(2+)</name>
        <dbReference type="ChEBI" id="CHEBI:29105"/>
    </ligand>
</feature>
<dbReference type="SUPFAM" id="SSF51338">
    <property type="entry name" value="Composite domain of metallo-dependent hydrolases"/>
    <property type="match status" value="1"/>
</dbReference>
<dbReference type="Pfam" id="PF01979">
    <property type="entry name" value="Amidohydro_1"/>
    <property type="match status" value="1"/>
</dbReference>
<name>A0A085GKJ3_9ENTR</name>
<evidence type="ECO:0000256" key="3">
    <source>
        <dbReference type="ARBA" id="ARBA00022801"/>
    </source>
</evidence>
<dbReference type="PIRSF" id="PIRSF038994">
    <property type="entry name" value="NagA"/>
    <property type="match status" value="1"/>
</dbReference>
<evidence type="ECO:0000256" key="4">
    <source>
        <dbReference type="ARBA" id="ARBA00023277"/>
    </source>
</evidence>
<dbReference type="EC" id="3.5.1.25" evidence="10"/>
<dbReference type="GO" id="GO:0006046">
    <property type="term" value="P:N-acetylglucosamine catabolic process"/>
    <property type="evidence" value="ECO:0007669"/>
    <property type="project" value="TreeGrafter"/>
</dbReference>
<reference evidence="10 11" key="1">
    <citation type="submission" date="2014-05" db="EMBL/GenBank/DDBJ databases">
        <title>ATOL: Assembling a taxonomically balanced genome-scale reconstruction of the evolutionary history of the Enterobacteriaceae.</title>
        <authorList>
            <person name="Plunkett G.III."/>
            <person name="Neeno-Eckwall E.C."/>
            <person name="Glasner J.D."/>
            <person name="Perna N.T."/>
        </authorList>
    </citation>
    <scope>NUCLEOTIDE SEQUENCE [LARGE SCALE GENOMIC DNA]</scope>
    <source>
        <strain evidence="10 11">ATCC 33320</strain>
    </source>
</reference>
<dbReference type="STRING" id="1006004.GBAG_0404"/>
<evidence type="ECO:0000256" key="6">
    <source>
        <dbReference type="PIRSR" id="PIRSR038994-1"/>
    </source>
</evidence>
<feature type="binding site" evidence="8">
    <location>
        <position position="191"/>
    </location>
    <ligand>
        <name>Zn(2+)</name>
        <dbReference type="ChEBI" id="CHEBI:29105"/>
    </ligand>
</feature>
<evidence type="ECO:0000256" key="5">
    <source>
        <dbReference type="PIRNR" id="PIRNR038994"/>
    </source>
</evidence>
<dbReference type="Gene3D" id="2.30.40.10">
    <property type="entry name" value="Urease, subunit C, domain 1"/>
    <property type="match status" value="1"/>
</dbReference>
<evidence type="ECO:0000259" key="9">
    <source>
        <dbReference type="Pfam" id="PF01979"/>
    </source>
</evidence>
<evidence type="ECO:0000313" key="10">
    <source>
        <dbReference type="EMBL" id="KFC84238.1"/>
    </source>
</evidence>
<dbReference type="GO" id="GO:0008448">
    <property type="term" value="F:N-acetylglucosamine-6-phosphate deacetylase activity"/>
    <property type="evidence" value="ECO:0007669"/>
    <property type="project" value="UniProtKB-EC"/>
</dbReference>
<keyword evidence="11" id="KW-1185">Reference proteome</keyword>
<feature type="active site" description="Proton donor/acceptor" evidence="6">
    <location>
        <position position="269"/>
    </location>
</feature>
<protein>
    <submittedName>
        <fullName evidence="10">N-acetylgalactosamine-6-phosphate deacetylase</fullName>
        <ecNumber evidence="10">3.5.-.-</ecNumber>
        <ecNumber evidence="10">3.5.1.25</ecNumber>
    </submittedName>
</protein>
<dbReference type="InterPro" id="IPR011059">
    <property type="entry name" value="Metal-dep_hydrolase_composite"/>
</dbReference>
<evidence type="ECO:0000256" key="8">
    <source>
        <dbReference type="PIRSR" id="PIRSR038994-3"/>
    </source>
</evidence>
<evidence type="ECO:0000256" key="1">
    <source>
        <dbReference type="ARBA" id="ARBA00010716"/>
    </source>
</evidence>
<gene>
    <name evidence="10" type="ORF">GBAG_0404</name>
</gene>
<dbReference type="RefSeq" id="WP_034492988.1">
    <property type="nucleotide sequence ID" value="NZ_JMPI01000011.1"/>
</dbReference>
<dbReference type="CDD" id="cd00854">
    <property type="entry name" value="NagA"/>
    <property type="match status" value="1"/>
</dbReference>
<feature type="binding site" evidence="7">
    <location>
        <begin position="215"/>
        <end position="216"/>
    </location>
    <ligand>
        <name>substrate</name>
    </ligand>
</feature>
<keyword evidence="2 8" id="KW-0479">Metal-binding</keyword>
<accession>A0A085GKJ3</accession>
<dbReference type="EMBL" id="JMPI01000011">
    <property type="protein sequence ID" value="KFC84238.1"/>
    <property type="molecule type" value="Genomic_DNA"/>
</dbReference>
<dbReference type="PANTHER" id="PTHR11113">
    <property type="entry name" value="N-ACETYLGLUCOSAMINE-6-PHOSPHATE DEACETYLASE"/>
    <property type="match status" value="1"/>
</dbReference>
<feature type="binding site" evidence="7">
    <location>
        <position position="223"/>
    </location>
    <ligand>
        <name>substrate</name>
    </ligand>
</feature>
<dbReference type="InterPro" id="IPR032466">
    <property type="entry name" value="Metal_Hydrolase"/>
</dbReference>
<dbReference type="FunFam" id="3.20.20.140:FF:000004">
    <property type="entry name" value="N-acetylglucosamine-6-phosphate deacetylase"/>
    <property type="match status" value="1"/>
</dbReference>
<dbReference type="EC" id="3.5.-.-" evidence="10"/>
<organism evidence="10 11">
    <name type="scientific">Buttiauxella agrestis ATCC 33320</name>
    <dbReference type="NCBI Taxonomy" id="1006004"/>
    <lineage>
        <taxon>Bacteria</taxon>
        <taxon>Pseudomonadati</taxon>
        <taxon>Pseudomonadota</taxon>
        <taxon>Gammaproteobacteria</taxon>
        <taxon>Enterobacterales</taxon>
        <taxon>Enterobacteriaceae</taxon>
        <taxon>Buttiauxella</taxon>
    </lineage>
</organism>
<dbReference type="Gene3D" id="3.20.20.140">
    <property type="entry name" value="Metal-dependent hydrolases"/>
    <property type="match status" value="1"/>
</dbReference>
<evidence type="ECO:0000313" key="11">
    <source>
        <dbReference type="Proteomes" id="UP000028653"/>
    </source>
</evidence>
<proteinExistence type="inferred from homology"/>
<comment type="cofactor">
    <cofactor evidence="8">
        <name>a divalent metal cation</name>
        <dbReference type="ChEBI" id="CHEBI:60240"/>
    </cofactor>
    <text evidence="8">Binds 1 divalent metal cation per subunit.</text>
</comment>
<dbReference type="Proteomes" id="UP000028653">
    <property type="component" value="Unassembled WGS sequence"/>
</dbReference>
<comment type="caution">
    <text evidence="10">The sequence shown here is derived from an EMBL/GenBank/DDBJ whole genome shotgun (WGS) entry which is preliminary data.</text>
</comment>
<keyword evidence="3 5" id="KW-0378">Hydrolase</keyword>
<dbReference type="SUPFAM" id="SSF51556">
    <property type="entry name" value="Metallo-dependent hydrolases"/>
    <property type="match status" value="1"/>
</dbReference>
<evidence type="ECO:0000256" key="2">
    <source>
        <dbReference type="ARBA" id="ARBA00022723"/>
    </source>
</evidence>
<feature type="binding site" evidence="7">
    <location>
        <begin position="302"/>
        <end position="304"/>
    </location>
    <ligand>
        <name>substrate</name>
    </ligand>
</feature>
<feature type="binding site" evidence="7">
    <location>
        <position position="136"/>
    </location>
    <ligand>
        <name>substrate</name>
    </ligand>
</feature>
<sequence length="377" mass="40420">MTTLLRARRVLTEQGWLDDHQLRIENETIVAIEPIPAGTLTRDAELLCPAYIDIHVHGGDGVDVMDDDPGVLERLAIHKAREGVGGWLPTTVTAPLADIERALQRIAQRYYRGGQGASVLGSYLEGPYFTPQNKGAHPPELFRELDIAELDRLIEVSQNTLRVVALAPEKPTALETIKHLKSRDVRVMLGHSAASYEETIMAFDAGADGLVHCFNGMTGLHHRNPGMVGAGLSDKRAWLELIADGHHVHPAVMNICCHCAKSQIVLITDAMSAAGMPDGDYSICGHPVTMQNGIVRTGSGGLAGSTLSLDAAVRNLVNSAGVTAEDAIHMASLHPAKMLGLDNSLGSLAVGKRANLNALNPQLLLQNIWINGQAVLL</sequence>